<proteinExistence type="predicted"/>
<protein>
    <submittedName>
        <fullName evidence="2">Uncharacterized protein</fullName>
    </submittedName>
</protein>
<gene>
    <name evidence="2" type="ORF">ACFQ4M_11200</name>
</gene>
<accession>A0ABW3WEA9</accession>
<dbReference type="Proteomes" id="UP001597158">
    <property type="component" value="Unassembled WGS sequence"/>
</dbReference>
<keyword evidence="3" id="KW-1185">Reference proteome</keyword>
<dbReference type="EMBL" id="JBHTMC010000024">
    <property type="protein sequence ID" value="MFD1264151.1"/>
    <property type="molecule type" value="Genomic_DNA"/>
</dbReference>
<evidence type="ECO:0000256" key="1">
    <source>
        <dbReference type="SAM" id="MobiDB-lite"/>
    </source>
</evidence>
<name>A0ABW3WEA9_9RHOO</name>
<evidence type="ECO:0000313" key="3">
    <source>
        <dbReference type="Proteomes" id="UP001597158"/>
    </source>
</evidence>
<organism evidence="2 3">
    <name type="scientific">Thauera mechernichensis</name>
    <dbReference type="NCBI Taxonomy" id="82788"/>
    <lineage>
        <taxon>Bacteria</taxon>
        <taxon>Pseudomonadati</taxon>
        <taxon>Pseudomonadota</taxon>
        <taxon>Betaproteobacteria</taxon>
        <taxon>Rhodocyclales</taxon>
        <taxon>Zoogloeaceae</taxon>
        <taxon>Thauera</taxon>
    </lineage>
</organism>
<comment type="caution">
    <text evidence="2">The sequence shown here is derived from an EMBL/GenBank/DDBJ whole genome shotgun (WGS) entry which is preliminary data.</text>
</comment>
<feature type="region of interest" description="Disordered" evidence="1">
    <location>
        <begin position="1"/>
        <end position="43"/>
    </location>
</feature>
<reference evidence="3" key="1">
    <citation type="journal article" date="2019" name="Int. J. Syst. Evol. Microbiol.">
        <title>The Global Catalogue of Microorganisms (GCM) 10K type strain sequencing project: providing services to taxonomists for standard genome sequencing and annotation.</title>
        <authorList>
            <consortium name="The Broad Institute Genomics Platform"/>
            <consortium name="The Broad Institute Genome Sequencing Center for Infectious Disease"/>
            <person name="Wu L."/>
            <person name="Ma J."/>
        </authorList>
    </citation>
    <scope>NUCLEOTIDE SEQUENCE [LARGE SCALE GENOMIC DNA]</scope>
    <source>
        <strain evidence="3">CCUG 48884</strain>
    </source>
</reference>
<evidence type="ECO:0000313" key="2">
    <source>
        <dbReference type="EMBL" id="MFD1264151.1"/>
    </source>
</evidence>
<dbReference type="RefSeq" id="WP_338405585.1">
    <property type="nucleotide sequence ID" value="NZ_JARQZE010000002.1"/>
</dbReference>
<sequence length="234" mass="25698">MTHDQMTLFAVPTAPTESQPARQALPRRAVRTRSAPDDAPQAALLPLQLIPHEATPAMTDNDPMPSIAPAPDDTPDAIRSDRLWQLDGWTARVIKNEDDDGWAVEMLKDGEAEPALVGPWTMGRDKKNPKPLDQAAFNTLVKTATEVLQRHAQQAHAMLHKSLTVFALDAQWDVRLDITPDEYEPFATLSAYDEAGDEVAQVRVAPDFRLNTTSATAWIVSGFARPGGRGPFDD</sequence>